<evidence type="ECO:0008006" key="3">
    <source>
        <dbReference type="Google" id="ProtNLM"/>
    </source>
</evidence>
<accession>A0A7I9V9E3</accession>
<dbReference type="RefSeq" id="WP_161895463.1">
    <property type="nucleotide sequence ID" value="NZ_BJOV01000003.1"/>
</dbReference>
<name>A0A7I9V9E3_9ACTN</name>
<comment type="caution">
    <text evidence="1">The sequence shown here is derived from an EMBL/GenBank/DDBJ whole genome shotgun (WGS) entry which is preliminary data.</text>
</comment>
<gene>
    <name evidence="1" type="ORF">nbrc107696_21490</name>
</gene>
<dbReference type="Proteomes" id="UP000444960">
    <property type="component" value="Unassembled WGS sequence"/>
</dbReference>
<dbReference type="InterPro" id="IPR011990">
    <property type="entry name" value="TPR-like_helical_dom_sf"/>
</dbReference>
<dbReference type="SUPFAM" id="SSF48452">
    <property type="entry name" value="TPR-like"/>
    <property type="match status" value="1"/>
</dbReference>
<dbReference type="AlphaFoldDB" id="A0A7I9V9E3"/>
<protein>
    <recommendedName>
        <fullName evidence="3">Tetratricopeptide repeat protein</fullName>
    </recommendedName>
</protein>
<dbReference type="OrthoDB" id="4366800at2"/>
<proteinExistence type="predicted"/>
<sequence length="944" mass="99780">MTNPEMDPAVAEILDDLWMARHGDPRFGHEDFGPFPSLIARADETGDLDLRFLTRLEGAYSALWAGRTTDVLTLVAWLYRIQDTKSDEFVMDDWQSEQFQTTVVDLLDSLTGVPELSLDQIRGIGDDWSRRVRGTAFHAPAVEAALHADIAVHRGDPEEAVRILDGCVDFRPPAGTCGPGTRATVGAVYAAAGAYDRAEALSTPDLDGDPAERCGFYPAETYGALIEAWGRAGRRDDVLRAAASLEETYGPVRLYGHIADAMVALLRVDALAEALPMALRNLDAVDLCPNPLAEARLAAALAATLASAADTDGDTTVVRRGADGMPGPVAASEVAAELADRTRVTAQRFDVRNGSTAVSSSLEETLAVRASTASGVKADARVKAVSERTAEELVSGLSAFASSSPSRSQRCADALAGRLDELSGRTLMRARHMLAWDLRRTDPQRAVAELRAVADSGRGEYPAWSAQSDLLAALLDVHSGGASPDVLLDWPDSDPEWSAGARANFARLLGMALAPFDPRRALEAVDDGLAVLDRVDAGEIPLLDDPEALAASGSVDADAAAARSALIRLRVDVLTELAEGVDGFDPVPDADAALVAARRAVELATDADQAMSYRAELVGVLQLAAAVAARTDPNAALLLLGEAETAARYSLLGDVLASRSALRLDLDDVDSARDDAERALAVWTVEGEAASADSARFDLGHIMLMRGEDPLAVIELVQPAIDATAERGDVGAQMHGTQVLARAQSAAGRSGASADSFTQVIEAYGDQVPVAVQAQLRAARAVEFADQQQFSEALADLDAAVAGYTEAGAGFDAADCLRTAALTAYFAGDRAAANTYLSRADRAYEELATSAPVDYERARLDFARADIVRSSDPKRSSELLADVAARARAANWIGLLVPVLHLSATVAADDGRDADALDLVQEALRHAPDHPALLDLLSELEFPG</sequence>
<reference evidence="2" key="1">
    <citation type="submission" date="2019-06" db="EMBL/GenBank/DDBJ databases">
        <title>Gordonia isolated from sludge of a wastewater treatment plant.</title>
        <authorList>
            <person name="Tamura T."/>
            <person name="Aoyama K."/>
            <person name="Kang Y."/>
            <person name="Saito S."/>
            <person name="Akiyama N."/>
            <person name="Yazawa K."/>
            <person name="Gonoi T."/>
            <person name="Mikami Y."/>
        </authorList>
    </citation>
    <scope>NUCLEOTIDE SEQUENCE [LARGE SCALE GENOMIC DNA]</scope>
    <source>
        <strain evidence="2">NBRC 107696</strain>
    </source>
</reference>
<organism evidence="1 2">
    <name type="scientific">Gordonia spumicola</name>
    <dbReference type="NCBI Taxonomy" id="589161"/>
    <lineage>
        <taxon>Bacteria</taxon>
        <taxon>Bacillati</taxon>
        <taxon>Actinomycetota</taxon>
        <taxon>Actinomycetes</taxon>
        <taxon>Mycobacteriales</taxon>
        <taxon>Gordoniaceae</taxon>
        <taxon>Gordonia</taxon>
    </lineage>
</organism>
<keyword evidence="2" id="KW-1185">Reference proteome</keyword>
<dbReference type="EMBL" id="BJOV01000003">
    <property type="protein sequence ID" value="GEE01703.1"/>
    <property type="molecule type" value="Genomic_DNA"/>
</dbReference>
<evidence type="ECO:0000313" key="2">
    <source>
        <dbReference type="Proteomes" id="UP000444960"/>
    </source>
</evidence>
<evidence type="ECO:0000313" key="1">
    <source>
        <dbReference type="EMBL" id="GEE01703.1"/>
    </source>
</evidence>